<gene>
    <name evidence="2" type="ORF">SDC9_147780</name>
</gene>
<dbReference type="AlphaFoldDB" id="A0A645EIM4"/>
<accession>A0A645EIM4</accession>
<feature type="region of interest" description="Disordered" evidence="1">
    <location>
        <begin position="1"/>
        <end position="39"/>
    </location>
</feature>
<evidence type="ECO:0000313" key="2">
    <source>
        <dbReference type="EMBL" id="MPN00584.1"/>
    </source>
</evidence>
<reference evidence="2" key="1">
    <citation type="submission" date="2019-08" db="EMBL/GenBank/DDBJ databases">
        <authorList>
            <person name="Kucharzyk K."/>
            <person name="Murdoch R.W."/>
            <person name="Higgins S."/>
            <person name="Loffler F."/>
        </authorList>
    </citation>
    <scope>NUCLEOTIDE SEQUENCE</scope>
</reference>
<sequence>MDDAETPDEVRSVGGLPSADDYGKKLAAGRTPAGVEFTE</sequence>
<name>A0A645EIM4_9ZZZZ</name>
<organism evidence="2">
    <name type="scientific">bioreactor metagenome</name>
    <dbReference type="NCBI Taxonomy" id="1076179"/>
    <lineage>
        <taxon>unclassified sequences</taxon>
        <taxon>metagenomes</taxon>
        <taxon>ecological metagenomes</taxon>
    </lineage>
</organism>
<dbReference type="EMBL" id="VSSQ01046620">
    <property type="protein sequence ID" value="MPN00584.1"/>
    <property type="molecule type" value="Genomic_DNA"/>
</dbReference>
<protein>
    <submittedName>
        <fullName evidence="2">Uncharacterized protein</fullName>
    </submittedName>
</protein>
<comment type="caution">
    <text evidence="2">The sequence shown here is derived from an EMBL/GenBank/DDBJ whole genome shotgun (WGS) entry which is preliminary data.</text>
</comment>
<evidence type="ECO:0000256" key="1">
    <source>
        <dbReference type="SAM" id="MobiDB-lite"/>
    </source>
</evidence>
<proteinExistence type="predicted"/>